<dbReference type="EMBL" id="JBAWKC010000001">
    <property type="protein sequence ID" value="MFH6768251.1"/>
    <property type="molecule type" value="Genomic_DNA"/>
</dbReference>
<keyword evidence="1" id="KW-0732">Signal</keyword>
<sequence length="230" mass="26862">MKKLAFIIFVFFAGLVSAQNINQFDAEGKRHGIWKKYFDDTTVLRYEGEFNHGKETGLFKYYKNIEKKASLTATKQFNDTDNKSYVTFYTSAGKVVSEGQMDGKIYIGVWKYYQKNSNKLLTLENYDLKGELDGDRLVYYENGQIAEKQFYSHGKLEGPSFWYTDKNVVLKEFHYVNGELHGLAKSYDPKGQLILEGQYKQGKKHGIWKTYENGKLTEEKDYTYHSKQKK</sequence>
<reference evidence="2 3" key="1">
    <citation type="submission" date="2024-02" db="EMBL/GenBank/DDBJ databases">
        <title>A Gaetbulibacter species isolated from tidal flats and genomic insights of their niches.</title>
        <authorList>
            <person name="Ye Y."/>
        </authorList>
    </citation>
    <scope>NUCLEOTIDE SEQUENCE [LARGE SCALE GENOMIC DNA]</scope>
    <source>
        <strain evidence="2 3">KEM-8</strain>
    </source>
</reference>
<dbReference type="Proteomes" id="UP001610104">
    <property type="component" value="Unassembled WGS sequence"/>
</dbReference>
<dbReference type="Gene3D" id="2.20.110.10">
    <property type="entry name" value="Histone H3 K4-specific methyltransferase SET7/9 N-terminal domain"/>
    <property type="match status" value="3"/>
</dbReference>
<feature type="signal peptide" evidence="1">
    <location>
        <begin position="1"/>
        <end position="18"/>
    </location>
</feature>
<organism evidence="2 3">
    <name type="scientific">Gaetbulibacter aquiaggeris</name>
    <dbReference type="NCBI Taxonomy" id="1735373"/>
    <lineage>
        <taxon>Bacteria</taxon>
        <taxon>Pseudomonadati</taxon>
        <taxon>Bacteroidota</taxon>
        <taxon>Flavobacteriia</taxon>
        <taxon>Flavobacteriales</taxon>
        <taxon>Flavobacteriaceae</taxon>
        <taxon>Gaetbulibacter</taxon>
    </lineage>
</organism>
<proteinExistence type="predicted"/>
<dbReference type="PANTHER" id="PTHR33706:SF1">
    <property type="entry name" value="TPR REPEAT PROTEIN"/>
    <property type="match status" value="1"/>
</dbReference>
<dbReference type="SUPFAM" id="SSF82185">
    <property type="entry name" value="Histone H3 K4-specific methyltransferase SET7/9 N-terminal domain"/>
    <property type="match status" value="2"/>
</dbReference>
<name>A0ABW7MN58_9FLAO</name>
<feature type="chain" id="PRO_5045891677" evidence="1">
    <location>
        <begin position="19"/>
        <end position="230"/>
    </location>
</feature>
<comment type="caution">
    <text evidence="2">The sequence shown here is derived from an EMBL/GenBank/DDBJ whole genome shotgun (WGS) entry which is preliminary data.</text>
</comment>
<evidence type="ECO:0000256" key="1">
    <source>
        <dbReference type="SAM" id="SignalP"/>
    </source>
</evidence>
<protein>
    <submittedName>
        <fullName evidence="2">Toxin-antitoxin system YwqK family antitoxin</fullName>
    </submittedName>
</protein>
<keyword evidence="3" id="KW-1185">Reference proteome</keyword>
<accession>A0ABW7MN58</accession>
<evidence type="ECO:0000313" key="3">
    <source>
        <dbReference type="Proteomes" id="UP001610104"/>
    </source>
</evidence>
<dbReference type="RefSeq" id="WP_395437488.1">
    <property type="nucleotide sequence ID" value="NZ_JBAWKC010000001.1"/>
</dbReference>
<dbReference type="PANTHER" id="PTHR33706">
    <property type="entry name" value="MORN VARIANT REPEAT PROTEIN"/>
    <property type="match status" value="1"/>
</dbReference>
<dbReference type="InterPro" id="IPR011652">
    <property type="entry name" value="MORN_2"/>
</dbReference>
<dbReference type="Pfam" id="PF07661">
    <property type="entry name" value="MORN_2"/>
    <property type="match status" value="2"/>
</dbReference>
<evidence type="ECO:0000313" key="2">
    <source>
        <dbReference type="EMBL" id="MFH6768251.1"/>
    </source>
</evidence>
<gene>
    <name evidence="2" type="ORF">V8G56_05855</name>
</gene>